<organism evidence="1 2">
    <name type="scientific">Candidatus Brocadia fulgida</name>
    <dbReference type="NCBI Taxonomy" id="380242"/>
    <lineage>
        <taxon>Bacteria</taxon>
        <taxon>Pseudomonadati</taxon>
        <taxon>Planctomycetota</taxon>
        <taxon>Candidatus Brocadiia</taxon>
        <taxon>Candidatus Brocadiales</taxon>
        <taxon>Candidatus Brocadiaceae</taxon>
        <taxon>Candidatus Brocadia</taxon>
    </lineage>
</organism>
<comment type="caution">
    <text evidence="1">The sequence shown here is derived from an EMBL/GenBank/DDBJ whole genome shotgun (WGS) entry which is preliminary data.</text>
</comment>
<accession>A0A0M2UY14</accession>
<evidence type="ECO:0000313" key="2">
    <source>
        <dbReference type="Proteomes" id="UP000034954"/>
    </source>
</evidence>
<proteinExistence type="predicted"/>
<protein>
    <submittedName>
        <fullName evidence="1">Uncharacterized protein</fullName>
    </submittedName>
</protein>
<reference evidence="1 2" key="1">
    <citation type="journal article" date="2013" name="BMC Microbiol.">
        <title>Identification of the type II cytochrome c maturation pathway in anammox bacteria by comparative genomics.</title>
        <authorList>
            <person name="Ferousi C."/>
            <person name="Speth D.R."/>
            <person name="Reimann J."/>
            <person name="Op den Camp H.J."/>
            <person name="Allen J.W."/>
            <person name="Keltjens J.T."/>
            <person name="Jetten M.S."/>
        </authorList>
    </citation>
    <scope>NUCLEOTIDE SEQUENCE [LARGE SCALE GENOMIC DNA]</scope>
    <source>
        <strain evidence="1">RU1</strain>
    </source>
</reference>
<name>A0A0M2UY14_9BACT</name>
<dbReference type="AlphaFoldDB" id="A0A0M2UY14"/>
<sequence length="56" mass="6411">MFVVEAKHLLISDLNVILISWTANASPLRMIANKVAEGLIYVSDRDGKYYLMRRVD</sequence>
<keyword evidence="2" id="KW-1185">Reference proteome</keyword>
<evidence type="ECO:0000313" key="1">
    <source>
        <dbReference type="EMBL" id="KKO20983.1"/>
    </source>
</evidence>
<gene>
    <name evidence="1" type="ORF">BROFUL_00283</name>
</gene>
<dbReference type="Proteomes" id="UP000034954">
    <property type="component" value="Unassembled WGS sequence"/>
</dbReference>
<dbReference type="EMBL" id="LAQJ01000033">
    <property type="protein sequence ID" value="KKO20983.1"/>
    <property type="molecule type" value="Genomic_DNA"/>
</dbReference>